<dbReference type="AlphaFoldDB" id="A0A4Q7NTD9"/>
<proteinExistence type="predicted"/>
<feature type="region of interest" description="Disordered" evidence="1">
    <location>
        <begin position="351"/>
        <end position="404"/>
    </location>
</feature>
<dbReference type="SUPFAM" id="SSF101898">
    <property type="entry name" value="NHL repeat"/>
    <property type="match status" value="1"/>
</dbReference>
<gene>
    <name evidence="3" type="ORF">EV189_1423</name>
</gene>
<keyword evidence="4" id="KW-1185">Reference proteome</keyword>
<dbReference type="Gene3D" id="2.130.10.10">
    <property type="entry name" value="YVTN repeat-like/Quinoprotein amine dehydrogenase"/>
    <property type="match status" value="2"/>
</dbReference>
<organism evidence="3 4">
    <name type="scientific">Motilibacter rhizosphaerae</name>
    <dbReference type="NCBI Taxonomy" id="598652"/>
    <lineage>
        <taxon>Bacteria</taxon>
        <taxon>Bacillati</taxon>
        <taxon>Actinomycetota</taxon>
        <taxon>Actinomycetes</taxon>
        <taxon>Motilibacterales</taxon>
        <taxon>Motilibacteraceae</taxon>
        <taxon>Motilibacter</taxon>
    </lineage>
</organism>
<evidence type="ECO:0000313" key="3">
    <source>
        <dbReference type="EMBL" id="RZS89652.1"/>
    </source>
</evidence>
<dbReference type="InterPro" id="IPR051344">
    <property type="entry name" value="Vgb"/>
</dbReference>
<protein>
    <recommendedName>
        <fullName evidence="5">Virginiamycin B lyase</fullName>
    </recommendedName>
</protein>
<sequence>MIKRAARQKLLSVAIALPVLAGLGTAAAPPASAAAAVTVWSIPTADSRAAHIVSGPDGALYWTEPFGYRIGRITTAGEVSELEVPDDGQVAGSGPDELVASGDSVWFVKDFGVDVWRYVPGQGGGHRAYVNEQVASLAPAADGGVWATSLGGSDVDHVGPGGSFADYSADYLLPAPLALAPDGTVWYADGGHYLKHIDGTGHQVNVPIVNPRGDDVVSMAYDGQQRLWFLLFDPGATFTPAHGGEIGYVDAQGVPHVTDLMTLGLPADTLPRELRLGPDGRLYFLLDLAGGTTLARIEADGSLTGVSAATFNGYRPSDFTFGSDHNLWFVDRGANSVGRIVLDGGAFGALPVPTAPQPPAPQPPAPQPPAPQPPAPQPPVQGPPAQQPPAQDPPAQTTPGQPAPVVEAPALTLCAVGTRGRCRSAVSSRTVTVTARLDRAASLTLAVRPAPVRGRKAATPVRVASLRARKGTVALHWNRKLRGRPAAHGRYQLVVTATASGKRTTRMLLVTL</sequence>
<feature type="compositionally biased region" description="Pro residues" evidence="1">
    <location>
        <begin position="353"/>
        <end position="392"/>
    </location>
</feature>
<dbReference type="Pfam" id="PF24684">
    <property type="entry name" value="Vgb_lyase"/>
    <property type="match status" value="1"/>
</dbReference>
<feature type="compositionally biased region" description="Low complexity" evidence="1">
    <location>
        <begin position="393"/>
        <end position="404"/>
    </location>
</feature>
<accession>A0A4Q7NTD9</accession>
<feature type="signal peptide" evidence="2">
    <location>
        <begin position="1"/>
        <end position="21"/>
    </location>
</feature>
<dbReference type="Proteomes" id="UP000293638">
    <property type="component" value="Unassembled WGS sequence"/>
</dbReference>
<name>A0A4Q7NTD9_9ACTN</name>
<dbReference type="PANTHER" id="PTHR40274">
    <property type="entry name" value="VIRGINIAMYCIN B LYASE"/>
    <property type="match status" value="1"/>
</dbReference>
<evidence type="ECO:0000313" key="4">
    <source>
        <dbReference type="Proteomes" id="UP000293638"/>
    </source>
</evidence>
<evidence type="ECO:0000256" key="1">
    <source>
        <dbReference type="SAM" id="MobiDB-lite"/>
    </source>
</evidence>
<dbReference type="EMBL" id="SGXD01000002">
    <property type="protein sequence ID" value="RZS89652.1"/>
    <property type="molecule type" value="Genomic_DNA"/>
</dbReference>
<feature type="chain" id="PRO_5038883961" description="Virginiamycin B lyase" evidence="2">
    <location>
        <begin position="22"/>
        <end position="512"/>
    </location>
</feature>
<dbReference type="PANTHER" id="PTHR40274:SF3">
    <property type="entry name" value="VIRGINIAMYCIN B LYASE"/>
    <property type="match status" value="1"/>
</dbReference>
<comment type="caution">
    <text evidence="3">The sequence shown here is derived from an EMBL/GenBank/DDBJ whole genome shotgun (WGS) entry which is preliminary data.</text>
</comment>
<evidence type="ECO:0000256" key="2">
    <source>
        <dbReference type="SAM" id="SignalP"/>
    </source>
</evidence>
<evidence type="ECO:0008006" key="5">
    <source>
        <dbReference type="Google" id="ProtNLM"/>
    </source>
</evidence>
<keyword evidence="2" id="KW-0732">Signal</keyword>
<dbReference type="InterPro" id="IPR015943">
    <property type="entry name" value="WD40/YVTN_repeat-like_dom_sf"/>
</dbReference>
<reference evidence="3 4" key="1">
    <citation type="submission" date="2019-02" db="EMBL/GenBank/DDBJ databases">
        <title>Genomic Encyclopedia of Type Strains, Phase IV (KMG-IV): sequencing the most valuable type-strain genomes for metagenomic binning, comparative biology and taxonomic classification.</title>
        <authorList>
            <person name="Goeker M."/>
        </authorList>
    </citation>
    <scope>NUCLEOTIDE SEQUENCE [LARGE SCALE GENOMIC DNA]</scope>
    <source>
        <strain evidence="3 4">DSM 45622</strain>
    </source>
</reference>